<dbReference type="EMBL" id="CP060139">
    <property type="protein sequence ID" value="QNR25229.1"/>
    <property type="molecule type" value="Genomic_DNA"/>
</dbReference>
<evidence type="ECO:0000313" key="1">
    <source>
        <dbReference type="EMBL" id="QNR25229.1"/>
    </source>
</evidence>
<proteinExistence type="predicted"/>
<dbReference type="Proteomes" id="UP000516305">
    <property type="component" value="Chromosome"/>
</dbReference>
<reference evidence="1 2" key="1">
    <citation type="submission" date="2020-08" db="EMBL/GenBank/DDBJ databases">
        <title>Croceimicrobium hydrocarbonivorans gen. nov., sp. nov., a novel marine bacterium isolated from a bacterial consortium that degrades polyethylene terephthalate.</title>
        <authorList>
            <person name="Liu R."/>
        </authorList>
    </citation>
    <scope>NUCLEOTIDE SEQUENCE [LARGE SCALE GENOMIC DNA]</scope>
    <source>
        <strain evidence="1 2">A20-9</strain>
    </source>
</reference>
<dbReference type="RefSeq" id="WP_210759755.1">
    <property type="nucleotide sequence ID" value="NZ_CP060139.1"/>
</dbReference>
<organism evidence="1 2">
    <name type="scientific">Croceimicrobium hydrocarbonivorans</name>
    <dbReference type="NCBI Taxonomy" id="2761580"/>
    <lineage>
        <taxon>Bacteria</taxon>
        <taxon>Pseudomonadati</taxon>
        <taxon>Bacteroidota</taxon>
        <taxon>Flavobacteriia</taxon>
        <taxon>Flavobacteriales</taxon>
        <taxon>Owenweeksiaceae</taxon>
        <taxon>Croceimicrobium</taxon>
    </lineage>
</organism>
<name>A0A7H0VHN1_9FLAO</name>
<evidence type="ECO:0000313" key="2">
    <source>
        <dbReference type="Proteomes" id="UP000516305"/>
    </source>
</evidence>
<dbReference type="AlphaFoldDB" id="A0A7H0VHN1"/>
<gene>
    <name evidence="1" type="ORF">H4K34_05150</name>
</gene>
<keyword evidence="2" id="KW-1185">Reference proteome</keyword>
<dbReference type="KEGG" id="chyd:H4K34_05150"/>
<protein>
    <submittedName>
        <fullName evidence="1">Uncharacterized protein</fullName>
    </submittedName>
</protein>
<accession>A0A7H0VHN1</accession>
<sequence length="181" mass="20821">MRDHSIPAVLFNEDSKAPHRECRICQKNLMDGELYAIQKVFKNYPDQEAQALFDFALCKNCMEQARAELSKESRQRIDQFMMEGLENLEASGEEAFDRWEQHRCTLSGTYLQESSEFQMMAVCQGETLVDSPVCLSAEMLEAIQELLSPESREELNRFSENNFGWPPELKKALVDGDIVLL</sequence>